<keyword evidence="3" id="KW-1185">Reference proteome</keyword>
<dbReference type="AlphaFoldDB" id="A0A2M9R730"/>
<evidence type="ECO:0000256" key="1">
    <source>
        <dbReference type="SAM" id="SignalP"/>
    </source>
</evidence>
<reference evidence="2 3" key="1">
    <citation type="submission" date="2017-06" db="EMBL/GenBank/DDBJ databases">
        <title>Description of Avrilella dinanensis gen. nov. sp. nov.</title>
        <authorList>
            <person name="Leyer C."/>
            <person name="Sassi M."/>
            <person name="Minet J."/>
            <person name="Kayal S."/>
            <person name="Cattoir V."/>
        </authorList>
    </citation>
    <scope>NUCLEOTIDE SEQUENCE [LARGE SCALE GENOMIC DNA]</scope>
    <source>
        <strain evidence="2 3">UR159</strain>
    </source>
</reference>
<evidence type="ECO:0000313" key="2">
    <source>
        <dbReference type="EMBL" id="PJR04670.1"/>
    </source>
</evidence>
<gene>
    <name evidence="2" type="ORF">CDL10_09055</name>
</gene>
<name>A0A2M9R730_9FLAO</name>
<feature type="chain" id="PRO_5014747814" evidence="1">
    <location>
        <begin position="21"/>
        <end position="106"/>
    </location>
</feature>
<accession>A0A2M9R730</accession>
<comment type="caution">
    <text evidence="2">The sequence shown here is derived from an EMBL/GenBank/DDBJ whole genome shotgun (WGS) entry which is preliminary data.</text>
</comment>
<feature type="signal peptide" evidence="1">
    <location>
        <begin position="1"/>
        <end position="20"/>
    </location>
</feature>
<proteinExistence type="predicted"/>
<organism evidence="2 3">
    <name type="scientific">Avrilella dinanensis</name>
    <dbReference type="NCBI Taxonomy" id="2008672"/>
    <lineage>
        <taxon>Bacteria</taxon>
        <taxon>Pseudomonadati</taxon>
        <taxon>Bacteroidota</taxon>
        <taxon>Flavobacteriia</taxon>
        <taxon>Flavobacteriales</taxon>
        <taxon>Flavobacteriaceae</taxon>
        <taxon>Avrilella</taxon>
    </lineage>
</organism>
<sequence>MKKLLFSALACVAFAGSGFASNEIVVDLPSVPEEKSKVVDKEVEEGGFGICNTTYYGYYQTYQITQSTGLDGVTRIHVFSVFRTTGGCETCHYLGGSTTECWGFGY</sequence>
<dbReference type="RefSeq" id="WP_100678228.1">
    <property type="nucleotide sequence ID" value="NZ_NIPO01000001.1"/>
</dbReference>
<evidence type="ECO:0000313" key="3">
    <source>
        <dbReference type="Proteomes" id="UP000231960"/>
    </source>
</evidence>
<keyword evidence="1" id="KW-0732">Signal</keyword>
<protein>
    <submittedName>
        <fullName evidence="2">Uncharacterized protein</fullName>
    </submittedName>
</protein>
<dbReference type="EMBL" id="NIPO01000001">
    <property type="protein sequence ID" value="PJR04670.1"/>
    <property type="molecule type" value="Genomic_DNA"/>
</dbReference>
<dbReference type="Proteomes" id="UP000231960">
    <property type="component" value="Unassembled WGS sequence"/>
</dbReference>